<dbReference type="Proteomes" id="UP000027143">
    <property type="component" value="Unassembled WGS sequence"/>
</dbReference>
<organism evidence="1 2">
    <name type="scientific">Bartonella quintana JK 68</name>
    <dbReference type="NCBI Taxonomy" id="1134503"/>
    <lineage>
        <taxon>Bacteria</taxon>
        <taxon>Pseudomonadati</taxon>
        <taxon>Pseudomonadota</taxon>
        <taxon>Alphaproteobacteria</taxon>
        <taxon>Hyphomicrobiales</taxon>
        <taxon>Bartonellaceae</taxon>
        <taxon>Bartonella</taxon>
    </lineage>
</organism>
<keyword evidence="2" id="KW-1185">Reference proteome</keyword>
<dbReference type="RefSeq" id="WP_244392751.1">
    <property type="nucleotide sequence ID" value="NZ_KL446932.1"/>
</dbReference>
<reference evidence="1 2" key="1">
    <citation type="submission" date="2012-04" db="EMBL/GenBank/DDBJ databases">
        <title>The Genome Sequence of Bartonella quintana JK 68.</title>
        <authorList>
            <consortium name="The Broad Institute Genome Sequencing Platform"/>
            <consortium name="The Broad Institute Genome Sequencing Center for Infectious Disease"/>
            <person name="Feldgarden M."/>
            <person name="Kirby J."/>
            <person name="Kosoy M."/>
            <person name="Birtles R."/>
            <person name="Probert W.S."/>
            <person name="Chiaraviglio L."/>
            <person name="Walker B."/>
            <person name="Young S.K."/>
            <person name="Zeng Q."/>
            <person name="Gargeya S."/>
            <person name="Fitzgerald M."/>
            <person name="Haas B."/>
            <person name="Abouelleil A."/>
            <person name="Alvarado L."/>
            <person name="Arachchi H.M."/>
            <person name="Berlin A.M."/>
            <person name="Chapman S.B."/>
            <person name="Goldberg J."/>
            <person name="Griggs A."/>
            <person name="Gujja S."/>
            <person name="Hansen M."/>
            <person name="Howarth C."/>
            <person name="Imamovic A."/>
            <person name="Larimer J."/>
            <person name="McCowen C."/>
            <person name="Montmayeur A."/>
            <person name="Murphy C."/>
            <person name="Neiman D."/>
            <person name="Pearson M."/>
            <person name="Priest M."/>
            <person name="Roberts A."/>
            <person name="Saif S."/>
            <person name="Shea T."/>
            <person name="Sisk P."/>
            <person name="Sykes S."/>
            <person name="Wortman J."/>
            <person name="Nusbaum C."/>
            <person name="Birren B."/>
        </authorList>
    </citation>
    <scope>NUCLEOTIDE SEQUENCE [LARGE SCALE GENOMIC DNA]</scope>
    <source>
        <strain evidence="1 2">JK 68</strain>
    </source>
</reference>
<comment type="caution">
    <text evidence="1">The sequence shown here is derived from an EMBL/GenBank/DDBJ whole genome shotgun (WGS) entry which is preliminary data.</text>
</comment>
<dbReference type="SUPFAM" id="SSF55486">
    <property type="entry name" value="Metalloproteases ('zincins'), catalytic domain"/>
    <property type="match status" value="1"/>
</dbReference>
<gene>
    <name evidence="1" type="ORF">O7U_00811</name>
</gene>
<protein>
    <submittedName>
        <fullName evidence="1">Uncharacterized protein</fullName>
    </submittedName>
</protein>
<evidence type="ECO:0000313" key="2">
    <source>
        <dbReference type="Proteomes" id="UP000027143"/>
    </source>
</evidence>
<evidence type="ECO:0000313" key="1">
    <source>
        <dbReference type="EMBL" id="KEC66280.1"/>
    </source>
</evidence>
<sequence>MYDSETTRVLELWWKKFVCSDAKLDEKGKKRFVEINEKLAFLGAIFGQHVLKDEVEWILFLKQTDLLGLLVISLFQ</sequence>
<proteinExistence type="predicted"/>
<dbReference type="EMBL" id="AHPD01000007">
    <property type="protein sequence ID" value="KEC66280.1"/>
    <property type="molecule type" value="Genomic_DNA"/>
</dbReference>
<accession>A0ABR4SQ55</accession>
<name>A0ABR4SQ55_BARQI</name>